<keyword evidence="2" id="KW-0813">Transport</keyword>
<protein>
    <submittedName>
        <fullName evidence="9">Nitrate ABC transporter nitrate-binding protein</fullName>
    </submittedName>
</protein>
<feature type="chain" id="PRO_5002174678" evidence="8">
    <location>
        <begin position="37"/>
        <end position="431"/>
    </location>
</feature>
<organism evidence="9 10">
    <name type="scientific">Paramagnetospirillum magnetotacticum MS-1</name>
    <dbReference type="NCBI Taxonomy" id="272627"/>
    <lineage>
        <taxon>Bacteria</taxon>
        <taxon>Pseudomonadati</taxon>
        <taxon>Pseudomonadota</taxon>
        <taxon>Alphaproteobacteria</taxon>
        <taxon>Rhodospirillales</taxon>
        <taxon>Magnetospirillaceae</taxon>
        <taxon>Paramagnetospirillum</taxon>
    </lineage>
</organism>
<evidence type="ECO:0000256" key="6">
    <source>
        <dbReference type="ARBA" id="ARBA00023136"/>
    </source>
</evidence>
<proteinExistence type="inferred from homology"/>
<dbReference type="Pfam" id="PF13379">
    <property type="entry name" value="NMT1_2"/>
    <property type="match status" value="1"/>
</dbReference>
<evidence type="ECO:0000256" key="7">
    <source>
        <dbReference type="ARBA" id="ARBA00024031"/>
    </source>
</evidence>
<keyword evidence="4" id="KW-0997">Cell inner membrane</keyword>
<comment type="similarity">
    <text evidence="7">Belongs to the CmpA/NrtA family.</text>
</comment>
<evidence type="ECO:0000313" key="10">
    <source>
        <dbReference type="Proteomes" id="UP000031971"/>
    </source>
</evidence>
<dbReference type="EMBL" id="JXSL01000030">
    <property type="protein sequence ID" value="KIL97368.1"/>
    <property type="molecule type" value="Genomic_DNA"/>
</dbReference>
<accession>A0A0C2YQH7</accession>
<evidence type="ECO:0000313" key="9">
    <source>
        <dbReference type="EMBL" id="KIL97368.1"/>
    </source>
</evidence>
<dbReference type="Proteomes" id="UP000031971">
    <property type="component" value="Unassembled WGS sequence"/>
</dbReference>
<feature type="signal peptide" evidence="8">
    <location>
        <begin position="1"/>
        <end position="36"/>
    </location>
</feature>
<sequence>MTSNSTSTKGISRRSVLASAAVLAAARAALPGGAWAAAGDAPEVKGATFGFIALTDASPLIIAKEKGFFTKYGMPDVQVLKQASWGTTRDNLELGSGGGGIDGAHILTPMPYLMAAGRVTKNNTKVPMNILARLNTNGQCISVSNAYKDLKLTTEARAFGPALAKGRAAGKEIKVAMTFPGGTHDMWLRYWLAANGIDPDKDVSTIVVPPPQMVANMKVGTMEAFCVGEPWNDQLAHQGIGFSAVTTGELWKDHPEKSLAMRGDWVEKNPKAAKAVTMAVMEAAQWCEANIEEMCKIVSGREWFKVPVEDIVARASGFINYGDGRLVEKSPHVMKFWKDFASYPFQSHDLWFLTENQRWGYQPMDLDTKALINQVNREDIWRAAAKDLAIPAAQIPTSTSRGIEKFFDGKSFDPANPTAYLKSLAIKRAAV</sequence>
<dbReference type="GO" id="GO:0012505">
    <property type="term" value="C:endomembrane system"/>
    <property type="evidence" value="ECO:0007669"/>
    <property type="project" value="UniProtKB-SubCell"/>
</dbReference>
<dbReference type="SUPFAM" id="SSF53850">
    <property type="entry name" value="Periplasmic binding protein-like II"/>
    <property type="match status" value="1"/>
</dbReference>
<keyword evidence="10" id="KW-1185">Reference proteome</keyword>
<evidence type="ECO:0000256" key="4">
    <source>
        <dbReference type="ARBA" id="ARBA00022519"/>
    </source>
</evidence>
<dbReference type="CDD" id="cd13553">
    <property type="entry name" value="PBP2_NrtA_CpmA_like"/>
    <property type="match status" value="1"/>
</dbReference>
<evidence type="ECO:0000256" key="5">
    <source>
        <dbReference type="ARBA" id="ARBA00022729"/>
    </source>
</evidence>
<reference evidence="9 10" key="1">
    <citation type="submission" date="2015-01" db="EMBL/GenBank/DDBJ databases">
        <title>Genome Sequence of Magnetospirillum magnetotacticum Strain MS-1.</title>
        <authorList>
            <person name="Marinov G.K."/>
            <person name="Smalley M.D."/>
            <person name="DeSalvo G."/>
        </authorList>
    </citation>
    <scope>NUCLEOTIDE SEQUENCE [LARGE SCALE GENOMIC DNA]</scope>
    <source>
        <strain evidence="9 10">MS-1</strain>
    </source>
</reference>
<dbReference type="PROSITE" id="PS51318">
    <property type="entry name" value="TAT"/>
    <property type="match status" value="1"/>
</dbReference>
<evidence type="ECO:0000256" key="2">
    <source>
        <dbReference type="ARBA" id="ARBA00022448"/>
    </source>
</evidence>
<comment type="subcellular location">
    <subcellularLocation>
        <location evidence="1">Endomembrane system</location>
    </subcellularLocation>
</comment>
<dbReference type="RefSeq" id="WP_009870966.1">
    <property type="nucleotide sequence ID" value="NZ_JXSL01000030.1"/>
</dbReference>
<keyword evidence="3" id="KW-1003">Cell membrane</keyword>
<dbReference type="AlphaFoldDB" id="A0A0C2YQH7"/>
<keyword evidence="6" id="KW-0472">Membrane</keyword>
<dbReference type="InterPro" id="IPR044527">
    <property type="entry name" value="NrtA/CpmA_ABC-bd_dom"/>
</dbReference>
<gene>
    <name evidence="9" type="ORF">CCC_00429</name>
</gene>
<dbReference type="InterPro" id="IPR006311">
    <property type="entry name" value="TAT_signal"/>
</dbReference>
<dbReference type="STRING" id="272627.CCC_00429"/>
<keyword evidence="5 8" id="KW-0732">Signal</keyword>
<dbReference type="Gene3D" id="3.40.190.10">
    <property type="entry name" value="Periplasmic binding protein-like II"/>
    <property type="match status" value="2"/>
</dbReference>
<dbReference type="OrthoDB" id="570524at2"/>
<dbReference type="PANTHER" id="PTHR30024">
    <property type="entry name" value="ALIPHATIC SULFONATES-BINDING PROTEIN-RELATED"/>
    <property type="match status" value="1"/>
</dbReference>
<evidence type="ECO:0000256" key="8">
    <source>
        <dbReference type="SAM" id="SignalP"/>
    </source>
</evidence>
<name>A0A0C2YQH7_PARME</name>
<dbReference type="PANTHER" id="PTHR30024:SF7">
    <property type="entry name" value="NITRATE_NITRITE BINDING PROTEIN NRTA"/>
    <property type="match status" value="1"/>
</dbReference>
<comment type="caution">
    <text evidence="9">The sequence shown here is derived from an EMBL/GenBank/DDBJ whole genome shotgun (WGS) entry which is preliminary data.</text>
</comment>
<evidence type="ECO:0000256" key="1">
    <source>
        <dbReference type="ARBA" id="ARBA00004308"/>
    </source>
</evidence>
<evidence type="ECO:0000256" key="3">
    <source>
        <dbReference type="ARBA" id="ARBA00022475"/>
    </source>
</evidence>